<gene>
    <name evidence="1" type="ORF">WJX75_007356</name>
</gene>
<reference evidence="1 2" key="1">
    <citation type="journal article" date="2024" name="Nat. Commun.">
        <title>Phylogenomics reveals the evolutionary origins of lichenization in chlorophyte algae.</title>
        <authorList>
            <person name="Puginier C."/>
            <person name="Libourel C."/>
            <person name="Otte J."/>
            <person name="Skaloud P."/>
            <person name="Haon M."/>
            <person name="Grisel S."/>
            <person name="Petersen M."/>
            <person name="Berrin J.G."/>
            <person name="Delaux P.M."/>
            <person name="Dal Grande F."/>
            <person name="Keller J."/>
        </authorList>
    </citation>
    <scope>NUCLEOTIDE SEQUENCE [LARGE SCALE GENOMIC DNA]</scope>
    <source>
        <strain evidence="1 2">SAG 216-7</strain>
    </source>
</reference>
<evidence type="ECO:0000313" key="2">
    <source>
        <dbReference type="Proteomes" id="UP001491310"/>
    </source>
</evidence>
<evidence type="ECO:0008006" key="3">
    <source>
        <dbReference type="Google" id="ProtNLM"/>
    </source>
</evidence>
<keyword evidence="2" id="KW-1185">Reference proteome</keyword>
<dbReference type="Proteomes" id="UP001491310">
    <property type="component" value="Unassembled WGS sequence"/>
</dbReference>
<organism evidence="1 2">
    <name type="scientific">Coccomyxa subellipsoidea</name>
    <dbReference type="NCBI Taxonomy" id="248742"/>
    <lineage>
        <taxon>Eukaryota</taxon>
        <taxon>Viridiplantae</taxon>
        <taxon>Chlorophyta</taxon>
        <taxon>core chlorophytes</taxon>
        <taxon>Trebouxiophyceae</taxon>
        <taxon>Trebouxiophyceae incertae sedis</taxon>
        <taxon>Coccomyxaceae</taxon>
        <taxon>Coccomyxa</taxon>
    </lineage>
</organism>
<protein>
    <recommendedName>
        <fullName evidence="3">CBM1 domain-containing protein</fullName>
    </recommendedName>
</protein>
<accession>A0ABR2YLM1</accession>
<evidence type="ECO:0000313" key="1">
    <source>
        <dbReference type="EMBL" id="KAK9907638.1"/>
    </source>
</evidence>
<sequence length="185" mass="20075">MEPAAVQGQAAHCHARCARTRRTFHVLRGPTGFCPPGQKCTDAANLECNPGSECVRMSALYWQCHPKAADDVPGMAGRRLQATKAEGPTPSMFGPLPGPKACTDSQYLDCAFDTSRCVRLSHYFWQCRPLGAPSLTNISGGLVLDYAWCGGIGDLCPFSNRTRCNDSAVLDCQLTDSKCTRVSKW</sequence>
<dbReference type="EMBL" id="JALJOT010000009">
    <property type="protein sequence ID" value="KAK9907638.1"/>
    <property type="molecule type" value="Genomic_DNA"/>
</dbReference>
<name>A0ABR2YLM1_9CHLO</name>
<proteinExistence type="predicted"/>
<comment type="caution">
    <text evidence="1">The sequence shown here is derived from an EMBL/GenBank/DDBJ whole genome shotgun (WGS) entry which is preliminary data.</text>
</comment>